<name>A0A139BW78_9PROT</name>
<dbReference type="Proteomes" id="UP000070578">
    <property type="component" value="Unassembled WGS sequence"/>
</dbReference>
<organism evidence="4 5">
    <name type="scientific">Candidatus Gallionella acididurans</name>
    <dbReference type="NCBI Taxonomy" id="1796491"/>
    <lineage>
        <taxon>Bacteria</taxon>
        <taxon>Pseudomonadati</taxon>
        <taxon>Pseudomonadota</taxon>
        <taxon>Betaproteobacteria</taxon>
        <taxon>Nitrosomonadales</taxon>
        <taxon>Gallionellaceae</taxon>
        <taxon>Gallionella</taxon>
    </lineage>
</organism>
<gene>
    <name evidence="4" type="ORF">AWT59_0625</name>
</gene>
<evidence type="ECO:0000256" key="1">
    <source>
        <dbReference type="ARBA" id="ARBA00022553"/>
    </source>
</evidence>
<keyword evidence="1 2" id="KW-0597">Phosphoprotein</keyword>
<evidence type="ECO:0000259" key="3">
    <source>
        <dbReference type="PROSITE" id="PS50110"/>
    </source>
</evidence>
<reference evidence="4 5" key="1">
    <citation type="submission" date="2016-02" db="EMBL/GenBank/DDBJ databases">
        <authorList>
            <person name="Wen L."/>
            <person name="He K."/>
            <person name="Yang H."/>
        </authorList>
    </citation>
    <scope>NUCLEOTIDE SEQUENCE [LARGE SCALE GENOMIC DNA]</scope>
    <source>
        <strain evidence="4">ShG14-8</strain>
    </source>
</reference>
<dbReference type="PANTHER" id="PTHR44591:SF3">
    <property type="entry name" value="RESPONSE REGULATORY DOMAIN-CONTAINING PROTEIN"/>
    <property type="match status" value="1"/>
</dbReference>
<dbReference type="InterPro" id="IPR001789">
    <property type="entry name" value="Sig_transdc_resp-reg_receiver"/>
</dbReference>
<proteinExistence type="predicted"/>
<reference evidence="4 5" key="2">
    <citation type="submission" date="2016-03" db="EMBL/GenBank/DDBJ databases">
        <title>New uncultured bacterium of the family Gallionellaceae from acid mine drainage: description and reconstruction of genome based on metagenomic analysis of microbial community.</title>
        <authorList>
            <person name="Kadnikov V."/>
            <person name="Ivasenko D."/>
            <person name="Beletsky A."/>
            <person name="Mardanov A."/>
            <person name="Danilova E."/>
            <person name="Pimenov N."/>
            <person name="Karnachuk O."/>
            <person name="Ravin N."/>
        </authorList>
    </citation>
    <scope>NUCLEOTIDE SEQUENCE [LARGE SCALE GENOMIC DNA]</scope>
    <source>
        <strain evidence="4">ShG14-8</strain>
    </source>
</reference>
<dbReference type="InterPro" id="IPR050595">
    <property type="entry name" value="Bact_response_regulator"/>
</dbReference>
<dbReference type="SUPFAM" id="SSF52172">
    <property type="entry name" value="CheY-like"/>
    <property type="match status" value="1"/>
</dbReference>
<dbReference type="PROSITE" id="PS50110">
    <property type="entry name" value="RESPONSE_REGULATORY"/>
    <property type="match status" value="1"/>
</dbReference>
<dbReference type="SMART" id="SM00448">
    <property type="entry name" value="REC"/>
    <property type="match status" value="1"/>
</dbReference>
<evidence type="ECO:0000313" key="4">
    <source>
        <dbReference type="EMBL" id="KXS33192.1"/>
    </source>
</evidence>
<evidence type="ECO:0000313" key="5">
    <source>
        <dbReference type="Proteomes" id="UP000070578"/>
    </source>
</evidence>
<comment type="caution">
    <text evidence="4">The sequence shown here is derived from an EMBL/GenBank/DDBJ whole genome shotgun (WGS) entry which is preliminary data.</text>
</comment>
<feature type="modified residue" description="4-aspartylphosphate" evidence="2">
    <location>
        <position position="89"/>
    </location>
</feature>
<protein>
    <submittedName>
        <fullName evidence="4">Response regulator receiver protein</fullName>
    </submittedName>
</protein>
<dbReference type="PANTHER" id="PTHR44591">
    <property type="entry name" value="STRESS RESPONSE REGULATOR PROTEIN 1"/>
    <property type="match status" value="1"/>
</dbReference>
<dbReference type="Gene3D" id="3.40.50.2300">
    <property type="match status" value="1"/>
</dbReference>
<dbReference type="EMBL" id="LSLI01000009">
    <property type="protein sequence ID" value="KXS33192.1"/>
    <property type="molecule type" value="Genomic_DNA"/>
</dbReference>
<dbReference type="AlphaFoldDB" id="A0A139BW78"/>
<accession>A0A139BW78</accession>
<sequence>MENQLDTSAFGSPTMLEVDDEASNLRHMEKNALPVSTGRPTVLVVDDEPSNLILLDRILGRDYIIQKAGNGSEAIELAFANPPDLILVDVMMPIMDGFEVCRRVRENALTMHVPVIFITGKNEIKDEELGFAVGASDFIHKPISAPIVVARVRLQLKIKFMHNYLRGELARLQGNAGDVKQRATLSGLGVETAPNSSHLSV</sequence>
<dbReference type="Pfam" id="PF00072">
    <property type="entry name" value="Response_reg"/>
    <property type="match status" value="1"/>
</dbReference>
<dbReference type="GO" id="GO:0000160">
    <property type="term" value="P:phosphorelay signal transduction system"/>
    <property type="evidence" value="ECO:0007669"/>
    <property type="project" value="InterPro"/>
</dbReference>
<evidence type="ECO:0000256" key="2">
    <source>
        <dbReference type="PROSITE-ProRule" id="PRU00169"/>
    </source>
</evidence>
<feature type="domain" description="Response regulatory" evidence="3">
    <location>
        <begin position="41"/>
        <end position="156"/>
    </location>
</feature>
<dbReference type="InterPro" id="IPR011006">
    <property type="entry name" value="CheY-like_superfamily"/>
</dbReference>